<dbReference type="EMBL" id="JACBZI010000001">
    <property type="protein sequence ID" value="NYI11838.1"/>
    <property type="molecule type" value="Genomic_DNA"/>
</dbReference>
<dbReference type="InterPro" id="IPR043504">
    <property type="entry name" value="Peptidase_S1_PA_chymotrypsin"/>
</dbReference>
<accession>A0A7Y9YGI5</accession>
<dbReference type="SUPFAM" id="SSF50494">
    <property type="entry name" value="Trypsin-like serine proteases"/>
    <property type="match status" value="1"/>
</dbReference>
<name>A0A7Y9YGI5_9ACTN</name>
<gene>
    <name evidence="1" type="ORF">BKA05_003353</name>
</gene>
<dbReference type="RefSeq" id="WP_179532470.1">
    <property type="nucleotide sequence ID" value="NZ_BAAAPP010000019.1"/>
</dbReference>
<dbReference type="InterPro" id="IPR009003">
    <property type="entry name" value="Peptidase_S1_PA"/>
</dbReference>
<comment type="caution">
    <text evidence="1">The sequence shown here is derived from an EMBL/GenBank/DDBJ whole genome shotgun (WGS) entry which is preliminary data.</text>
</comment>
<organism evidence="1 2">
    <name type="scientific">Nocardioides marinus</name>
    <dbReference type="NCBI Taxonomy" id="374514"/>
    <lineage>
        <taxon>Bacteria</taxon>
        <taxon>Bacillati</taxon>
        <taxon>Actinomycetota</taxon>
        <taxon>Actinomycetes</taxon>
        <taxon>Propionibacteriales</taxon>
        <taxon>Nocardioidaceae</taxon>
        <taxon>Nocardioides</taxon>
    </lineage>
</organism>
<keyword evidence="2" id="KW-1185">Reference proteome</keyword>
<sequence>MLRIDDLRERVDGIDYAKLDGGFAEIANLVRDPFYIDYYTVGGRLNESVGNAFQKAGLSEYVRVHDASFNQQEVRAASERVMPLLSDDRISGTLDMRRGVISLTSRTRPDDSKLQAVRQAASPVPVEWKVGEVFDEHLGGGLPFGQCTAGFVVAEGDNTGNRGIGTAHHCPSESSYQGNPVQFQGGQENGSLDYRWYDGSNITWSANFFAGSGNRTATGRVNRNNMTIGDIVCHYGQVTKYGCGEIVSKNALGAFSGAAYTFIEVEPLSTNIDLSEKGDSGGPWFYNFDAYGFMQAGIIGLPGDALFMAQNYTRDLDTVVFTS</sequence>
<protein>
    <recommendedName>
        <fullName evidence="3">Peptidase S1 domain-containing protein</fullName>
    </recommendedName>
</protein>
<dbReference type="AlphaFoldDB" id="A0A7Y9YGI5"/>
<evidence type="ECO:0000313" key="2">
    <source>
        <dbReference type="Proteomes" id="UP000537326"/>
    </source>
</evidence>
<evidence type="ECO:0008006" key="3">
    <source>
        <dbReference type="Google" id="ProtNLM"/>
    </source>
</evidence>
<proteinExistence type="predicted"/>
<reference evidence="1 2" key="1">
    <citation type="submission" date="2020-07" db="EMBL/GenBank/DDBJ databases">
        <title>Sequencing the genomes of 1000 actinobacteria strains.</title>
        <authorList>
            <person name="Klenk H.-P."/>
        </authorList>
    </citation>
    <scope>NUCLEOTIDE SEQUENCE [LARGE SCALE GENOMIC DNA]</scope>
    <source>
        <strain evidence="1 2">DSM 18248</strain>
    </source>
</reference>
<dbReference type="Gene3D" id="2.40.10.10">
    <property type="entry name" value="Trypsin-like serine proteases"/>
    <property type="match status" value="2"/>
</dbReference>
<dbReference type="Proteomes" id="UP000537326">
    <property type="component" value="Unassembled WGS sequence"/>
</dbReference>
<evidence type="ECO:0000313" key="1">
    <source>
        <dbReference type="EMBL" id="NYI11838.1"/>
    </source>
</evidence>